<dbReference type="Gene3D" id="1.10.10.10">
    <property type="entry name" value="Winged helix-like DNA-binding domain superfamily/Winged helix DNA-binding domain"/>
    <property type="match status" value="1"/>
</dbReference>
<dbReference type="InterPro" id="IPR007627">
    <property type="entry name" value="RNA_pol_sigma70_r2"/>
</dbReference>
<dbReference type="EMBL" id="JAALLT010000002">
    <property type="protein sequence ID" value="NGP76462.1"/>
    <property type="molecule type" value="Genomic_DNA"/>
</dbReference>
<dbReference type="InterPro" id="IPR039425">
    <property type="entry name" value="RNA_pol_sigma-70-like"/>
</dbReference>
<dbReference type="SUPFAM" id="SSF88659">
    <property type="entry name" value="Sigma3 and sigma4 domains of RNA polymerase sigma factors"/>
    <property type="match status" value="1"/>
</dbReference>
<feature type="domain" description="RNA polymerase sigma factor 70 region 4 type 2" evidence="7">
    <location>
        <begin position="122"/>
        <end position="174"/>
    </location>
</feature>
<dbReference type="Pfam" id="PF08281">
    <property type="entry name" value="Sigma70_r4_2"/>
    <property type="match status" value="1"/>
</dbReference>
<dbReference type="Proteomes" id="UP000473278">
    <property type="component" value="Unassembled WGS sequence"/>
</dbReference>
<comment type="caution">
    <text evidence="8">The sequence shown here is derived from an EMBL/GenBank/DDBJ whole genome shotgun (WGS) entry which is preliminary data.</text>
</comment>
<keyword evidence="2" id="KW-0805">Transcription regulation</keyword>
<keyword evidence="3" id="KW-0731">Sigma factor</keyword>
<dbReference type="InterPro" id="IPR036388">
    <property type="entry name" value="WH-like_DNA-bd_sf"/>
</dbReference>
<dbReference type="InterPro" id="IPR013324">
    <property type="entry name" value="RNA_pol_sigma_r3/r4-like"/>
</dbReference>
<dbReference type="InterPro" id="IPR013249">
    <property type="entry name" value="RNA_pol_sigma70_r4_t2"/>
</dbReference>
<proteinExistence type="inferred from homology"/>
<comment type="similarity">
    <text evidence="1">Belongs to the sigma-70 factor family. ECF subfamily.</text>
</comment>
<dbReference type="SUPFAM" id="SSF88946">
    <property type="entry name" value="Sigma2 domain of RNA polymerase sigma factors"/>
    <property type="match status" value="1"/>
</dbReference>
<gene>
    <name evidence="8" type="ORF">G3570_07450</name>
</gene>
<dbReference type="InterPro" id="IPR013325">
    <property type="entry name" value="RNA_pol_sigma_r2"/>
</dbReference>
<sequence>MQLLESKVLLDRIIKGCCKRRRKSQKKLYKMFYGYGMSITLRYAESREEAAEILNDAFMKVFTNIKDFDIDKPFKPWLRRIIINTAINHYHRTKKYREMDNVDFAEQSLSTREQILPGISYDEIIEMVQQLTPAYRTVFNLYVIEGFKHREIAEMLGIAVGTSKSNLAKAKRNLQAILEKNFM</sequence>
<organism evidence="8 9">
    <name type="scientific">Halalkalibaculum roseum</name>
    <dbReference type="NCBI Taxonomy" id="2709311"/>
    <lineage>
        <taxon>Bacteria</taxon>
        <taxon>Pseudomonadati</taxon>
        <taxon>Balneolota</taxon>
        <taxon>Balneolia</taxon>
        <taxon>Balneolales</taxon>
        <taxon>Balneolaceae</taxon>
        <taxon>Halalkalibaculum</taxon>
    </lineage>
</organism>
<dbReference type="GO" id="GO:0016987">
    <property type="term" value="F:sigma factor activity"/>
    <property type="evidence" value="ECO:0007669"/>
    <property type="project" value="UniProtKB-KW"/>
</dbReference>
<feature type="domain" description="RNA polymerase sigma-70 region 2" evidence="6">
    <location>
        <begin position="36"/>
        <end position="94"/>
    </location>
</feature>
<name>A0A6M1SUF1_9BACT</name>
<evidence type="ECO:0000256" key="4">
    <source>
        <dbReference type="ARBA" id="ARBA00023125"/>
    </source>
</evidence>
<evidence type="ECO:0000256" key="3">
    <source>
        <dbReference type="ARBA" id="ARBA00023082"/>
    </source>
</evidence>
<dbReference type="NCBIfam" id="TIGR02937">
    <property type="entry name" value="sigma70-ECF"/>
    <property type="match status" value="1"/>
</dbReference>
<evidence type="ECO:0000313" key="8">
    <source>
        <dbReference type="EMBL" id="NGP76462.1"/>
    </source>
</evidence>
<keyword evidence="9" id="KW-1185">Reference proteome</keyword>
<dbReference type="AlphaFoldDB" id="A0A6M1SUF1"/>
<evidence type="ECO:0000313" key="9">
    <source>
        <dbReference type="Proteomes" id="UP000473278"/>
    </source>
</evidence>
<dbReference type="GO" id="GO:0006352">
    <property type="term" value="P:DNA-templated transcription initiation"/>
    <property type="evidence" value="ECO:0007669"/>
    <property type="project" value="InterPro"/>
</dbReference>
<reference evidence="8 9" key="1">
    <citation type="submission" date="2020-02" db="EMBL/GenBank/DDBJ databases">
        <title>Balneolaceae bacterium YR4-1, complete genome.</title>
        <authorList>
            <person name="Li Y."/>
            <person name="Wu S."/>
        </authorList>
    </citation>
    <scope>NUCLEOTIDE SEQUENCE [LARGE SCALE GENOMIC DNA]</scope>
    <source>
        <strain evidence="8 9">YR4-1</strain>
    </source>
</reference>
<evidence type="ECO:0000259" key="7">
    <source>
        <dbReference type="Pfam" id="PF08281"/>
    </source>
</evidence>
<keyword evidence="5" id="KW-0804">Transcription</keyword>
<accession>A0A6M1SUF1</accession>
<dbReference type="Pfam" id="PF04542">
    <property type="entry name" value="Sigma70_r2"/>
    <property type="match status" value="1"/>
</dbReference>
<dbReference type="Gene3D" id="1.10.1740.10">
    <property type="match status" value="1"/>
</dbReference>
<protein>
    <submittedName>
        <fullName evidence="8">RNA polymerase sigma factor</fullName>
    </submittedName>
</protein>
<dbReference type="CDD" id="cd06171">
    <property type="entry name" value="Sigma70_r4"/>
    <property type="match status" value="1"/>
</dbReference>
<dbReference type="InterPro" id="IPR014284">
    <property type="entry name" value="RNA_pol_sigma-70_dom"/>
</dbReference>
<dbReference type="PANTHER" id="PTHR43133:SF8">
    <property type="entry name" value="RNA POLYMERASE SIGMA FACTOR HI_1459-RELATED"/>
    <property type="match status" value="1"/>
</dbReference>
<dbReference type="GO" id="GO:0003677">
    <property type="term" value="F:DNA binding"/>
    <property type="evidence" value="ECO:0007669"/>
    <property type="project" value="UniProtKB-KW"/>
</dbReference>
<evidence type="ECO:0000256" key="2">
    <source>
        <dbReference type="ARBA" id="ARBA00023015"/>
    </source>
</evidence>
<dbReference type="PANTHER" id="PTHR43133">
    <property type="entry name" value="RNA POLYMERASE ECF-TYPE SIGMA FACTO"/>
    <property type="match status" value="1"/>
</dbReference>
<evidence type="ECO:0000256" key="5">
    <source>
        <dbReference type="ARBA" id="ARBA00023163"/>
    </source>
</evidence>
<keyword evidence="4" id="KW-0238">DNA-binding</keyword>
<evidence type="ECO:0000259" key="6">
    <source>
        <dbReference type="Pfam" id="PF04542"/>
    </source>
</evidence>
<evidence type="ECO:0000256" key="1">
    <source>
        <dbReference type="ARBA" id="ARBA00010641"/>
    </source>
</evidence>